<dbReference type="InterPro" id="IPR002986">
    <property type="entry name" value="DAP_deCOOHase_LysA"/>
</dbReference>
<feature type="modified residue" description="N6-(pyridoxal phosphate)lysine" evidence="5">
    <location>
        <position position="54"/>
    </location>
</feature>
<dbReference type="CDD" id="cd06828">
    <property type="entry name" value="PLPDE_III_DapDC"/>
    <property type="match status" value="1"/>
</dbReference>
<dbReference type="RefSeq" id="WP_189514945.1">
    <property type="nucleotide sequence ID" value="NZ_BMXG01000012.1"/>
</dbReference>
<reference evidence="7" key="1">
    <citation type="journal article" date="2014" name="Int. J. Syst. Evol. Microbiol.">
        <title>Complete genome sequence of Corynebacterium casei LMG S-19264T (=DSM 44701T), isolated from a smear-ripened cheese.</title>
        <authorList>
            <consortium name="US DOE Joint Genome Institute (JGI-PGF)"/>
            <person name="Walter F."/>
            <person name="Albersmeier A."/>
            <person name="Kalinowski J."/>
            <person name="Ruckert C."/>
        </authorList>
    </citation>
    <scope>NUCLEOTIDE SEQUENCE</scope>
    <source>
        <strain evidence="7">KCTC 12870</strain>
    </source>
</reference>
<reference evidence="7" key="2">
    <citation type="submission" date="2020-09" db="EMBL/GenBank/DDBJ databases">
        <authorList>
            <person name="Sun Q."/>
            <person name="Kim S."/>
        </authorList>
    </citation>
    <scope>NUCLEOTIDE SEQUENCE</scope>
    <source>
        <strain evidence="7">KCTC 12870</strain>
    </source>
</reference>
<evidence type="ECO:0000259" key="6">
    <source>
        <dbReference type="Pfam" id="PF02784"/>
    </source>
</evidence>
<comment type="cofactor">
    <cofactor evidence="1 5">
        <name>pyridoxal 5'-phosphate</name>
        <dbReference type="ChEBI" id="CHEBI:597326"/>
    </cofactor>
</comment>
<dbReference type="InterPro" id="IPR000183">
    <property type="entry name" value="Orn/DAP/Arg_de-COase"/>
</dbReference>
<dbReference type="PRINTS" id="PR01179">
    <property type="entry name" value="ODADCRBXLASE"/>
</dbReference>
<evidence type="ECO:0000313" key="8">
    <source>
        <dbReference type="Proteomes" id="UP000642829"/>
    </source>
</evidence>
<dbReference type="GO" id="GO:0009089">
    <property type="term" value="P:lysine biosynthetic process via diaminopimelate"/>
    <property type="evidence" value="ECO:0007669"/>
    <property type="project" value="InterPro"/>
</dbReference>
<dbReference type="Proteomes" id="UP000642829">
    <property type="component" value="Unassembled WGS sequence"/>
</dbReference>
<evidence type="ECO:0000256" key="4">
    <source>
        <dbReference type="ARBA" id="ARBA00023239"/>
    </source>
</evidence>
<dbReference type="InterPro" id="IPR029066">
    <property type="entry name" value="PLP-binding_barrel"/>
</dbReference>
<organism evidence="7 8">
    <name type="scientific">Cerasicoccus arenae</name>
    <dbReference type="NCBI Taxonomy" id="424488"/>
    <lineage>
        <taxon>Bacteria</taxon>
        <taxon>Pseudomonadati</taxon>
        <taxon>Verrucomicrobiota</taxon>
        <taxon>Opitutia</taxon>
        <taxon>Puniceicoccales</taxon>
        <taxon>Cerasicoccaceae</taxon>
        <taxon>Cerasicoccus</taxon>
    </lineage>
</organism>
<dbReference type="SUPFAM" id="SSF50621">
    <property type="entry name" value="Alanine racemase C-terminal domain-like"/>
    <property type="match status" value="1"/>
</dbReference>
<keyword evidence="2" id="KW-0210">Decarboxylase</keyword>
<comment type="caution">
    <text evidence="7">The sequence shown here is derived from an EMBL/GenBank/DDBJ whole genome shotgun (WGS) entry which is preliminary data.</text>
</comment>
<protein>
    <submittedName>
        <fullName evidence="7">Diaminopimelate decarboxylase</fullName>
    </submittedName>
</protein>
<feature type="domain" description="Orn/DAP/Arg decarboxylase 2 N-terminal" evidence="6">
    <location>
        <begin position="36"/>
        <end position="268"/>
    </location>
</feature>
<evidence type="ECO:0000256" key="2">
    <source>
        <dbReference type="ARBA" id="ARBA00022793"/>
    </source>
</evidence>
<dbReference type="Pfam" id="PF02784">
    <property type="entry name" value="Orn_Arg_deC_N"/>
    <property type="match status" value="1"/>
</dbReference>
<evidence type="ECO:0000256" key="1">
    <source>
        <dbReference type="ARBA" id="ARBA00001933"/>
    </source>
</evidence>
<evidence type="ECO:0000313" key="7">
    <source>
        <dbReference type="EMBL" id="GHC04417.1"/>
    </source>
</evidence>
<name>A0A8J3GD64_9BACT</name>
<evidence type="ECO:0000256" key="5">
    <source>
        <dbReference type="PIRSR" id="PIRSR600183-50"/>
    </source>
</evidence>
<dbReference type="PRINTS" id="PR01181">
    <property type="entry name" value="DAPDCRBXLASE"/>
</dbReference>
<dbReference type="AlphaFoldDB" id="A0A8J3GD64"/>
<dbReference type="GO" id="GO:0008836">
    <property type="term" value="F:diaminopimelate decarboxylase activity"/>
    <property type="evidence" value="ECO:0007669"/>
    <property type="project" value="InterPro"/>
</dbReference>
<dbReference type="SUPFAM" id="SSF51419">
    <property type="entry name" value="PLP-binding barrel"/>
    <property type="match status" value="1"/>
</dbReference>
<gene>
    <name evidence="7" type="primary">lysA</name>
    <name evidence="7" type="ORF">GCM10007047_21440</name>
</gene>
<keyword evidence="3 5" id="KW-0663">Pyridoxal phosphate</keyword>
<dbReference type="InterPro" id="IPR009006">
    <property type="entry name" value="Ala_racemase/Decarboxylase_C"/>
</dbReference>
<dbReference type="Gene3D" id="2.40.37.10">
    <property type="entry name" value="Lyase, Ornithine Decarboxylase, Chain A, domain 1"/>
    <property type="match status" value="1"/>
</dbReference>
<sequence length="419" mass="45224">METLRNITTQQSQNAREAYGTPLYLYSADALETQARRTLAFPNAFGLTVRYAMKASPNAAILKRFTSLGLHIDASSGWEVRRALKAGVPAGNISLSTQQMPEDFGELHAAGIRFNACSLAQLKRFGQLFPGQLCGVRFNPGLGSGGTGKTNVGGPHSSFGIWHEWADEVEAIAQANNLTIERIHTHIGSGSDPAVWERVSHLSLALVRRFTDVKTLNLGGGFKVGRMDFEKSTDLQVVGEPVKEAFVALAEETGRKIHLEIEPGTFLLANACSLLTTVQDIVATGGLDGRQFLKLDGGMTEILRPSLYAAQHPIIISPNEPTEGTADYLVVGHCCESGDVLTVGADDPESLQPRTLTKAAIGDLCVIEGAGAYCSSMSAKNYNSFPEAAEALLEKDGTLRLIRRRQTLEQILQNEVDEV</sequence>
<proteinExistence type="predicted"/>
<evidence type="ECO:0000256" key="3">
    <source>
        <dbReference type="ARBA" id="ARBA00022898"/>
    </source>
</evidence>
<dbReference type="InterPro" id="IPR022644">
    <property type="entry name" value="De-COase2_N"/>
</dbReference>
<keyword evidence="8" id="KW-1185">Reference proteome</keyword>
<dbReference type="PANTHER" id="PTHR43727">
    <property type="entry name" value="DIAMINOPIMELATE DECARBOXYLASE"/>
    <property type="match status" value="1"/>
</dbReference>
<dbReference type="PANTHER" id="PTHR43727:SF2">
    <property type="entry name" value="GROUP IV DECARBOXYLASE"/>
    <property type="match status" value="1"/>
</dbReference>
<accession>A0A8J3GD64</accession>
<feature type="active site" description="Proton donor" evidence="5">
    <location>
        <position position="335"/>
    </location>
</feature>
<keyword evidence="4" id="KW-0456">Lyase</keyword>
<dbReference type="EMBL" id="BMXG01000012">
    <property type="protein sequence ID" value="GHC04417.1"/>
    <property type="molecule type" value="Genomic_DNA"/>
</dbReference>
<dbReference type="Gene3D" id="3.20.20.10">
    <property type="entry name" value="Alanine racemase"/>
    <property type="match status" value="1"/>
</dbReference>